<dbReference type="EMBL" id="MU404354">
    <property type="protein sequence ID" value="KAI1613166.1"/>
    <property type="molecule type" value="Genomic_DNA"/>
</dbReference>
<protein>
    <submittedName>
        <fullName evidence="3">Uncharacterized protein</fullName>
    </submittedName>
</protein>
<keyword evidence="2" id="KW-0812">Transmembrane</keyword>
<evidence type="ECO:0000313" key="4">
    <source>
        <dbReference type="Proteomes" id="UP001203852"/>
    </source>
</evidence>
<keyword evidence="2" id="KW-1133">Transmembrane helix</keyword>
<feature type="region of interest" description="Disordered" evidence="1">
    <location>
        <begin position="225"/>
        <end position="288"/>
    </location>
</feature>
<feature type="compositionally biased region" description="Pro residues" evidence="1">
    <location>
        <begin position="95"/>
        <end position="108"/>
    </location>
</feature>
<feature type="compositionally biased region" description="Pro residues" evidence="1">
    <location>
        <begin position="69"/>
        <end position="86"/>
    </location>
</feature>
<proteinExistence type="predicted"/>
<evidence type="ECO:0000256" key="1">
    <source>
        <dbReference type="SAM" id="MobiDB-lite"/>
    </source>
</evidence>
<evidence type="ECO:0000256" key="2">
    <source>
        <dbReference type="SAM" id="Phobius"/>
    </source>
</evidence>
<keyword evidence="4" id="KW-1185">Reference proteome</keyword>
<evidence type="ECO:0000313" key="3">
    <source>
        <dbReference type="EMBL" id="KAI1613166.1"/>
    </source>
</evidence>
<organism evidence="3 4">
    <name type="scientific">Exophiala viscosa</name>
    <dbReference type="NCBI Taxonomy" id="2486360"/>
    <lineage>
        <taxon>Eukaryota</taxon>
        <taxon>Fungi</taxon>
        <taxon>Dikarya</taxon>
        <taxon>Ascomycota</taxon>
        <taxon>Pezizomycotina</taxon>
        <taxon>Eurotiomycetes</taxon>
        <taxon>Chaetothyriomycetidae</taxon>
        <taxon>Chaetothyriales</taxon>
        <taxon>Herpotrichiellaceae</taxon>
        <taxon>Exophiala</taxon>
    </lineage>
</organism>
<feature type="region of interest" description="Disordered" evidence="1">
    <location>
        <begin position="34"/>
        <end position="115"/>
    </location>
</feature>
<dbReference type="Proteomes" id="UP001203852">
    <property type="component" value="Unassembled WGS sequence"/>
</dbReference>
<comment type="caution">
    <text evidence="3">The sequence shown here is derived from an EMBL/GenBank/DDBJ whole genome shotgun (WGS) entry which is preliminary data.</text>
</comment>
<keyword evidence="2" id="KW-0472">Membrane</keyword>
<gene>
    <name evidence="3" type="ORF">EDD36DRAFT_256687</name>
</gene>
<dbReference type="AlphaFoldDB" id="A0AAN6DV44"/>
<sequence>MGKGEVVAAIFICSGGFALVLTLAYYCLKERRNDRRSTNATPPGQENEADQLRNLPGRNTAGASDVRPANPPAHPPTPPPALPPAQEPVQEPAQPTTPPTEQPPPYTPPAGQEEALGSPTIVQTGAHNVNHVQNVNVRRGPVHLQTAVAGNANDEGNTHARLAELSLLPSVAHLPLPPYSRYDPRASPHGYTDVIAAASSGGLNEDDDLTRQTGLHCSPAFRQCSRTAGDASPTASTDGVYGDEDRFTRQESAAPGLRRSPAIRRSSRTVSQTETLNQGTSSAGERLPWAHDTAGIGALAEATDDDEDQLNSPDSAASASRQFARLDQAIGANQALVPDSWAERR</sequence>
<reference evidence="3" key="1">
    <citation type="journal article" date="2022" name="bioRxiv">
        <title>Deciphering the potential niche of two novel black yeast fungi from a biological soil crust based on their genomes, phenotypes, and melanin regulation.</title>
        <authorList>
            <consortium name="DOE Joint Genome Institute"/>
            <person name="Carr E.C."/>
            <person name="Barton Q."/>
            <person name="Grambo S."/>
            <person name="Sullivan M."/>
            <person name="Renfro C.M."/>
            <person name="Kuo A."/>
            <person name="Pangilinan J."/>
            <person name="Lipzen A."/>
            <person name="Keymanesh K."/>
            <person name="Savage E."/>
            <person name="Barry K."/>
            <person name="Grigoriev I.V."/>
            <person name="Riekhof W.R."/>
            <person name="Harris S.S."/>
        </authorList>
    </citation>
    <scope>NUCLEOTIDE SEQUENCE</scope>
    <source>
        <strain evidence="3">JF 03-4F</strain>
    </source>
</reference>
<feature type="transmembrane region" description="Helical" evidence="2">
    <location>
        <begin position="6"/>
        <end position="28"/>
    </location>
</feature>
<accession>A0AAN6DV44</accession>
<name>A0AAN6DV44_9EURO</name>
<feature type="compositionally biased region" description="Polar residues" evidence="1">
    <location>
        <begin position="268"/>
        <end position="283"/>
    </location>
</feature>